<dbReference type="SUPFAM" id="SSF52540">
    <property type="entry name" value="P-loop containing nucleoside triphosphate hydrolases"/>
    <property type="match status" value="1"/>
</dbReference>
<evidence type="ECO:0000256" key="1">
    <source>
        <dbReference type="ARBA" id="ARBA00022448"/>
    </source>
</evidence>
<evidence type="ECO:0000256" key="4">
    <source>
        <dbReference type="ARBA" id="ARBA00022967"/>
    </source>
</evidence>
<dbReference type="InterPro" id="IPR003439">
    <property type="entry name" value="ABC_transporter-like_ATP-bd"/>
</dbReference>
<dbReference type="InterPro" id="IPR003593">
    <property type="entry name" value="AAA+_ATPase"/>
</dbReference>
<dbReference type="PROSITE" id="PS50893">
    <property type="entry name" value="ABC_TRANSPORTER_2"/>
    <property type="match status" value="1"/>
</dbReference>
<reference evidence="7" key="1">
    <citation type="submission" date="2021-10" db="EMBL/GenBank/DDBJ databases">
        <title>Marinomonas pontica sp. nov., isolated from the Black Sea.</title>
        <authorList>
            <person name="Zhao L.-H."/>
            <person name="Xue J.-H."/>
        </authorList>
    </citation>
    <scope>NUCLEOTIDE SEQUENCE</scope>
    <source>
        <strain evidence="7">E8</strain>
    </source>
</reference>
<dbReference type="EMBL" id="JAJATW010000008">
    <property type="protein sequence ID" value="MCB5161699.1"/>
    <property type="molecule type" value="Genomic_DNA"/>
</dbReference>
<dbReference type="PANTHER" id="PTHR42794">
    <property type="entry name" value="HEMIN IMPORT ATP-BINDING PROTEIN HMUV"/>
    <property type="match status" value="1"/>
</dbReference>
<dbReference type="GO" id="GO:0016887">
    <property type="term" value="F:ATP hydrolysis activity"/>
    <property type="evidence" value="ECO:0007669"/>
    <property type="project" value="InterPro"/>
</dbReference>
<organism evidence="7 8">
    <name type="scientific">Marinomonas algarum</name>
    <dbReference type="NCBI Taxonomy" id="2883105"/>
    <lineage>
        <taxon>Bacteria</taxon>
        <taxon>Pseudomonadati</taxon>
        <taxon>Pseudomonadota</taxon>
        <taxon>Gammaproteobacteria</taxon>
        <taxon>Oceanospirillales</taxon>
        <taxon>Oceanospirillaceae</taxon>
        <taxon>Marinomonas</taxon>
    </lineage>
</organism>
<evidence type="ECO:0000313" key="8">
    <source>
        <dbReference type="Proteomes" id="UP001139095"/>
    </source>
</evidence>
<keyword evidence="3 7" id="KW-0067">ATP-binding</keyword>
<keyword evidence="8" id="KW-1185">Reference proteome</keyword>
<name>A0A9X1LC74_9GAMM</name>
<dbReference type="InterPro" id="IPR027417">
    <property type="entry name" value="P-loop_NTPase"/>
</dbReference>
<gene>
    <name evidence="7" type="ORF">LG368_07280</name>
</gene>
<keyword evidence="4" id="KW-1278">Translocase</keyword>
<evidence type="ECO:0000313" key="7">
    <source>
        <dbReference type="EMBL" id="MCB5161699.1"/>
    </source>
</evidence>
<dbReference type="GO" id="GO:0005524">
    <property type="term" value="F:ATP binding"/>
    <property type="evidence" value="ECO:0007669"/>
    <property type="project" value="UniProtKB-KW"/>
</dbReference>
<keyword evidence="2" id="KW-0547">Nucleotide-binding</keyword>
<dbReference type="SMART" id="SM00382">
    <property type="entry name" value="AAA"/>
    <property type="match status" value="1"/>
</dbReference>
<dbReference type="InterPro" id="IPR017871">
    <property type="entry name" value="ABC_transporter-like_CS"/>
</dbReference>
<proteinExistence type="predicted"/>
<dbReference type="Proteomes" id="UP001139095">
    <property type="component" value="Unassembled WGS sequence"/>
</dbReference>
<dbReference type="Pfam" id="PF00005">
    <property type="entry name" value="ABC_tran"/>
    <property type="match status" value="1"/>
</dbReference>
<dbReference type="Gene3D" id="3.40.50.300">
    <property type="entry name" value="P-loop containing nucleotide triphosphate hydrolases"/>
    <property type="match status" value="1"/>
</dbReference>
<comment type="function">
    <text evidence="5">Part of the ABC transporter complex HmuTUV involved in hemin import. Responsible for energy coupling to the transport system.</text>
</comment>
<dbReference type="PROSITE" id="PS00211">
    <property type="entry name" value="ABC_TRANSPORTER_1"/>
    <property type="match status" value="1"/>
</dbReference>
<dbReference type="PANTHER" id="PTHR42794:SF1">
    <property type="entry name" value="HEMIN IMPORT ATP-BINDING PROTEIN HMUV"/>
    <property type="match status" value="1"/>
</dbReference>
<accession>A0A9X1LC74</accession>
<comment type="caution">
    <text evidence="7">The sequence shown here is derived from an EMBL/GenBank/DDBJ whole genome shotgun (WGS) entry which is preliminary data.</text>
</comment>
<protein>
    <submittedName>
        <fullName evidence="7">ABC transporter ATP-binding protein</fullName>
    </submittedName>
</protein>
<keyword evidence="1" id="KW-0813">Transport</keyword>
<dbReference type="CDD" id="cd03214">
    <property type="entry name" value="ABC_Iron-Siderophores_B12_Hemin"/>
    <property type="match status" value="1"/>
</dbReference>
<evidence type="ECO:0000259" key="6">
    <source>
        <dbReference type="PROSITE" id="PS50893"/>
    </source>
</evidence>
<evidence type="ECO:0000256" key="2">
    <source>
        <dbReference type="ARBA" id="ARBA00022741"/>
    </source>
</evidence>
<evidence type="ECO:0000256" key="5">
    <source>
        <dbReference type="ARBA" id="ARBA00037066"/>
    </source>
</evidence>
<dbReference type="RefSeq" id="WP_226754069.1">
    <property type="nucleotide sequence ID" value="NZ_JAJATW010000008.1"/>
</dbReference>
<evidence type="ECO:0000256" key="3">
    <source>
        <dbReference type="ARBA" id="ARBA00022840"/>
    </source>
</evidence>
<sequence length="267" mass="29184">MTRVSVGASTPTCLRLKDLLVAVPNKVLDPANALSLSFQAGQMWGVLGPNGVGKTSLLHTLATLLPQASGSIALNDQLVSKMPRSSLAQQLGIMFQEHQDGFPATVLETVMLGRFPHLSPWERETDQDLSLVLASLERLDLLAFQERPLRDLSGGERQRVALATLMAQSPSVWLVDEPTNHLDLRYQVEAMKVLAEQAATGRLVVMSLHDVNVATQWCSHVLLLYPDRPPIWGTAEALLTKDNLEPLYSQKLAVTALEGKPLFIPVA</sequence>
<dbReference type="AlphaFoldDB" id="A0A9X1LC74"/>
<feature type="domain" description="ABC transporter" evidence="6">
    <location>
        <begin position="14"/>
        <end position="251"/>
    </location>
</feature>